<dbReference type="EMBL" id="RJVU01049122">
    <property type="protein sequence ID" value="ROL42914.1"/>
    <property type="molecule type" value="Genomic_DNA"/>
</dbReference>
<dbReference type="GO" id="GO:0007059">
    <property type="term" value="P:chromosome segregation"/>
    <property type="evidence" value="ECO:0007669"/>
    <property type="project" value="UniProtKB-KW"/>
</dbReference>
<name>A0A3N0Y9Y5_ANAGA</name>
<dbReference type="SUPFAM" id="SSF54495">
    <property type="entry name" value="UBC-like"/>
    <property type="match status" value="1"/>
</dbReference>
<dbReference type="InterPro" id="IPR036873">
    <property type="entry name" value="Rhodanese-like_dom_sf"/>
</dbReference>
<dbReference type="GO" id="GO:0060216">
    <property type="term" value="P:definitive hemopoiesis"/>
    <property type="evidence" value="ECO:0007669"/>
    <property type="project" value="UniProtKB-ARBA"/>
</dbReference>
<evidence type="ECO:0000313" key="18">
    <source>
        <dbReference type="EMBL" id="ROL42914.1"/>
    </source>
</evidence>
<evidence type="ECO:0000256" key="1">
    <source>
        <dbReference type="ARBA" id="ARBA00004123"/>
    </source>
</evidence>
<feature type="domain" description="Rhodanese" evidence="17">
    <location>
        <begin position="23"/>
        <end position="142"/>
    </location>
</feature>
<dbReference type="Proteomes" id="UP000281406">
    <property type="component" value="Unassembled WGS sequence"/>
</dbReference>
<evidence type="ECO:0000256" key="10">
    <source>
        <dbReference type="ARBA" id="ARBA00023128"/>
    </source>
</evidence>
<dbReference type="Pfam" id="PF00581">
    <property type="entry name" value="Rhodanese"/>
    <property type="match status" value="1"/>
</dbReference>
<dbReference type="InterPro" id="IPR023313">
    <property type="entry name" value="UBQ-conjugating_AS"/>
</dbReference>
<evidence type="ECO:0000256" key="6">
    <source>
        <dbReference type="ARBA" id="ARBA00022741"/>
    </source>
</evidence>
<dbReference type="InterPro" id="IPR045078">
    <property type="entry name" value="TST/MPST-like"/>
</dbReference>
<keyword evidence="10" id="KW-0496">Mitochondrion</keyword>
<dbReference type="InterPro" id="IPR016135">
    <property type="entry name" value="UBQ-conjugating_enzyme/RWD"/>
</dbReference>
<evidence type="ECO:0000313" key="19">
    <source>
        <dbReference type="Proteomes" id="UP000281406"/>
    </source>
</evidence>
<keyword evidence="18" id="KW-0670">Pyruvate</keyword>
<dbReference type="SUPFAM" id="SSF52821">
    <property type="entry name" value="Rhodanese/Cell cycle control phosphatase"/>
    <property type="match status" value="2"/>
</dbReference>
<dbReference type="Pfam" id="PF00179">
    <property type="entry name" value="UQ_con"/>
    <property type="match status" value="1"/>
</dbReference>
<evidence type="ECO:0000256" key="7">
    <source>
        <dbReference type="ARBA" id="ARBA00022786"/>
    </source>
</evidence>
<dbReference type="AlphaFoldDB" id="A0A3N0Y9Y5"/>
<evidence type="ECO:0000256" key="11">
    <source>
        <dbReference type="ARBA" id="ARBA00023242"/>
    </source>
</evidence>
<accession>A0A3N0Y9Y5</accession>
<dbReference type="CDD" id="cd23798">
    <property type="entry name" value="UBCc_UBE2I"/>
    <property type="match status" value="1"/>
</dbReference>
<evidence type="ECO:0000259" key="17">
    <source>
        <dbReference type="PROSITE" id="PS50206"/>
    </source>
</evidence>
<proteinExistence type="predicted"/>
<dbReference type="PROSITE" id="PS00380">
    <property type="entry name" value="RHODANESE_1"/>
    <property type="match status" value="1"/>
</dbReference>
<dbReference type="GO" id="GO:0004792">
    <property type="term" value="F:thiosulfate-cyanide sulfurtransferase activity"/>
    <property type="evidence" value="ECO:0007669"/>
    <property type="project" value="InterPro"/>
</dbReference>
<dbReference type="PANTHER" id="PTHR11364">
    <property type="entry name" value="THIOSULFATE SULFERTANSFERASE"/>
    <property type="match status" value="1"/>
</dbReference>
<evidence type="ECO:0000256" key="2">
    <source>
        <dbReference type="ARBA" id="ARBA00004173"/>
    </source>
</evidence>
<evidence type="ECO:0000256" key="12">
    <source>
        <dbReference type="ARBA" id="ARBA00023306"/>
    </source>
</evidence>
<gene>
    <name evidence="18" type="ORF">DPX16_10970</name>
</gene>
<keyword evidence="12" id="KW-0131">Cell cycle</keyword>
<dbReference type="Gene3D" id="3.40.250.10">
    <property type="entry name" value="Rhodanese-like domain"/>
    <property type="match status" value="2"/>
</dbReference>
<dbReference type="InterPro" id="IPR000608">
    <property type="entry name" value="UBC"/>
</dbReference>
<dbReference type="FunFam" id="3.40.250.10:FF:000008">
    <property type="entry name" value="Sulfurtransferase"/>
    <property type="match status" value="1"/>
</dbReference>
<dbReference type="PROSITE" id="PS50127">
    <property type="entry name" value="UBC_2"/>
    <property type="match status" value="1"/>
</dbReference>
<keyword evidence="4 18" id="KW-0808">Transferase</keyword>
<evidence type="ECO:0000256" key="13">
    <source>
        <dbReference type="ARBA" id="ARBA00054359"/>
    </source>
</evidence>
<evidence type="ECO:0000256" key="14">
    <source>
        <dbReference type="ARBA" id="ARBA00061813"/>
    </source>
</evidence>
<dbReference type="FunFam" id="3.40.250.10:FF:000001">
    <property type="entry name" value="Sulfurtransferase"/>
    <property type="match status" value="1"/>
</dbReference>
<dbReference type="PANTHER" id="PTHR11364:SF27">
    <property type="entry name" value="SULFURTRANSFERASE"/>
    <property type="match status" value="1"/>
</dbReference>
<comment type="function">
    <text evidence="13">Accepts the ubiquitin-like proteins sumo1, sumo2 and sumo3 from the uble1a-uble1b E1 complex and catalyzes their covalent attachment to other proteins with the help of an E3 ligase such as ranbp2 or cbx4. Essential for nuclear architecture and chromosome segregation. Mediates nuclear localization of vsx1. Required for progression through mitosis during organogenesis.</text>
</comment>
<dbReference type="SMART" id="SM00212">
    <property type="entry name" value="UBCc"/>
    <property type="match status" value="1"/>
</dbReference>
<evidence type="ECO:0000256" key="15">
    <source>
        <dbReference type="PROSITE-ProRule" id="PRU10133"/>
    </source>
</evidence>
<organism evidence="18 19">
    <name type="scientific">Anabarilius grahami</name>
    <name type="common">Kanglang fish</name>
    <name type="synonym">Barilius grahami</name>
    <dbReference type="NCBI Taxonomy" id="495550"/>
    <lineage>
        <taxon>Eukaryota</taxon>
        <taxon>Metazoa</taxon>
        <taxon>Chordata</taxon>
        <taxon>Craniata</taxon>
        <taxon>Vertebrata</taxon>
        <taxon>Euteleostomi</taxon>
        <taxon>Actinopterygii</taxon>
        <taxon>Neopterygii</taxon>
        <taxon>Teleostei</taxon>
        <taxon>Ostariophysi</taxon>
        <taxon>Cypriniformes</taxon>
        <taxon>Xenocyprididae</taxon>
        <taxon>Xenocypridinae</taxon>
        <taxon>Xenocypridinae incertae sedis</taxon>
        <taxon>Anabarilius</taxon>
    </lineage>
</organism>
<comment type="subunit">
    <text evidence="14">Forms a tight complex with rangap1 and ranbp2. Interacts with vsx1.</text>
</comment>
<dbReference type="SMART" id="SM00450">
    <property type="entry name" value="RHOD"/>
    <property type="match status" value="2"/>
</dbReference>
<feature type="domain" description="Rhodanese" evidence="17">
    <location>
        <begin position="172"/>
        <end position="277"/>
    </location>
</feature>
<keyword evidence="9" id="KW-0067">ATP-binding</keyword>
<evidence type="ECO:0000259" key="16">
    <source>
        <dbReference type="PROSITE" id="PS50127"/>
    </source>
</evidence>
<dbReference type="GO" id="GO:0001947">
    <property type="term" value="P:heart looping"/>
    <property type="evidence" value="ECO:0007669"/>
    <property type="project" value="UniProtKB-ARBA"/>
</dbReference>
<dbReference type="CDD" id="cd01448">
    <property type="entry name" value="TST_Repeat_1"/>
    <property type="match status" value="1"/>
</dbReference>
<dbReference type="CDD" id="cd01449">
    <property type="entry name" value="TST_Repeat_2"/>
    <property type="match status" value="1"/>
</dbReference>
<evidence type="ECO:0000256" key="8">
    <source>
        <dbReference type="ARBA" id="ARBA00022829"/>
    </source>
</evidence>
<sequence length="403" mass="45219">MAAQARALVAARWLADAVKSNRVGPNLRLLDASWYLPKMKRNSRAEFEQTHIPGASFFDIDDCCDKSSEFDHMLPSEGEFADYVGNLGIGNNTHVVVYDASDFGSFSAPRVWWMFRVFGHNSVSVLDGGLKNWLREGHPVTDKYSKPARADFKSSFNKSWVKTYEDVLNNIKTNAFQVVDARANGRFRGVEPEPRANTEPGHIPGSINMPFQSFMDSTSGLEHPVEELTKLFQQAGVDMQKPFWVTCGSGVTACHIALAAHLCGHPEGFVAVPTKNPDGTMNLMNWECAIPGKKGTLWEGGLYKLRMFFKDDYPSSPPKCKFEPPIFHPNVYPSGTVCLSILEEEKDWRPAITIKQILLGIQELLNEPNIQDPAQAEAYTTYCQNRMDYEKRVRAQAKRFAPT</sequence>
<keyword evidence="7" id="KW-0833">Ubl conjugation pathway</keyword>
<comment type="pathway">
    <text evidence="3">Protein modification; protein sumoylation.</text>
</comment>
<evidence type="ECO:0000256" key="4">
    <source>
        <dbReference type="ARBA" id="ARBA00022679"/>
    </source>
</evidence>
<keyword evidence="6" id="KW-0547">Nucleotide-binding</keyword>
<dbReference type="PROSITE" id="PS50206">
    <property type="entry name" value="RHODANESE_3"/>
    <property type="match status" value="2"/>
</dbReference>
<dbReference type="GO" id="GO:0005739">
    <property type="term" value="C:mitochondrion"/>
    <property type="evidence" value="ECO:0007669"/>
    <property type="project" value="UniProtKB-SubCell"/>
</dbReference>
<feature type="domain" description="UBC core" evidence="16">
    <location>
        <begin position="253"/>
        <end position="402"/>
    </location>
</feature>
<dbReference type="FunFam" id="3.10.110.10:FF:000013">
    <property type="entry name" value="SUMO-conjugating enzyme UBC9"/>
    <property type="match status" value="1"/>
</dbReference>
<keyword evidence="19" id="KW-1185">Reference proteome</keyword>
<dbReference type="GO" id="GO:0036306">
    <property type="term" value="P:embryonic heart tube elongation"/>
    <property type="evidence" value="ECO:0007669"/>
    <property type="project" value="UniProtKB-ARBA"/>
</dbReference>
<dbReference type="InterPro" id="IPR001307">
    <property type="entry name" value="Thiosulphate_STrfase_CS"/>
</dbReference>
<keyword evidence="5" id="KW-0677">Repeat</keyword>
<evidence type="ECO:0000256" key="5">
    <source>
        <dbReference type="ARBA" id="ARBA00022737"/>
    </source>
</evidence>
<dbReference type="PROSITE" id="PS00183">
    <property type="entry name" value="UBC_1"/>
    <property type="match status" value="1"/>
</dbReference>
<evidence type="ECO:0000256" key="3">
    <source>
        <dbReference type="ARBA" id="ARBA00004718"/>
    </source>
</evidence>
<comment type="caution">
    <text evidence="18">The sequence shown here is derived from an EMBL/GenBank/DDBJ whole genome shotgun (WGS) entry which is preliminary data.</text>
</comment>
<dbReference type="InterPro" id="IPR001763">
    <property type="entry name" value="Rhodanese-like_dom"/>
</dbReference>
<protein>
    <submittedName>
        <fullName evidence="18">3-mercaptopyruvate sulfurtransferase</fullName>
    </submittedName>
</protein>
<dbReference type="GO" id="GO:0005634">
    <property type="term" value="C:nucleus"/>
    <property type="evidence" value="ECO:0007669"/>
    <property type="project" value="UniProtKB-SubCell"/>
</dbReference>
<keyword evidence="8" id="KW-0159">Chromosome partition</keyword>
<comment type="subcellular location">
    <subcellularLocation>
        <location evidence="2">Mitochondrion</location>
    </subcellularLocation>
    <subcellularLocation>
        <location evidence="1">Nucleus</location>
    </subcellularLocation>
</comment>
<dbReference type="Gene3D" id="3.10.110.10">
    <property type="entry name" value="Ubiquitin Conjugating Enzyme"/>
    <property type="match status" value="1"/>
</dbReference>
<dbReference type="GO" id="GO:0005524">
    <property type="term" value="F:ATP binding"/>
    <property type="evidence" value="ECO:0007669"/>
    <property type="project" value="UniProtKB-KW"/>
</dbReference>
<evidence type="ECO:0000256" key="9">
    <source>
        <dbReference type="ARBA" id="ARBA00022840"/>
    </source>
</evidence>
<dbReference type="OrthoDB" id="270167at2759"/>
<feature type="active site" description="Glycyl thioester intermediate" evidence="15">
    <location>
        <position position="338"/>
    </location>
</feature>
<reference evidence="18 19" key="1">
    <citation type="submission" date="2018-10" db="EMBL/GenBank/DDBJ databases">
        <title>Genome assembly for a Yunnan-Guizhou Plateau 3E fish, Anabarilius grahami (Regan), and its evolutionary and genetic applications.</title>
        <authorList>
            <person name="Jiang W."/>
        </authorList>
    </citation>
    <scope>NUCLEOTIDE SEQUENCE [LARGE SCALE GENOMIC DNA]</scope>
    <source>
        <strain evidence="18">AG-KIZ</strain>
        <tissue evidence="18">Muscle</tissue>
    </source>
</reference>
<keyword evidence="11" id="KW-0539">Nucleus</keyword>